<sequence length="121" mass="13790">MGYPLAVSDVSTIIGTMVNVEQFRPAKRKTMSNVVDFSNSSKSLLTFNHAQARLLAEVLDHGVPEGSRNETYRQVYMYLKDTLDNPEMEKWHDEATELIEKTKAQAILDGLPEKEVEVIYR</sequence>
<dbReference type="RefSeq" id="WP_188634550.1">
    <property type="nucleotide sequence ID" value="NZ_BMKI01000026.1"/>
</dbReference>
<dbReference type="Proteomes" id="UP000630615">
    <property type="component" value="Unassembled WGS sequence"/>
</dbReference>
<name>A0ABQ1PXE5_9ENTE</name>
<dbReference type="EMBL" id="BMKI01000026">
    <property type="protein sequence ID" value="GGD05698.1"/>
    <property type="molecule type" value="Genomic_DNA"/>
</dbReference>
<organism evidence="1 2">
    <name type="scientific">Enterococcus wangshanyuanii</name>
    <dbReference type="NCBI Taxonomy" id="2005703"/>
    <lineage>
        <taxon>Bacteria</taxon>
        <taxon>Bacillati</taxon>
        <taxon>Bacillota</taxon>
        <taxon>Bacilli</taxon>
        <taxon>Lactobacillales</taxon>
        <taxon>Enterococcaceae</taxon>
        <taxon>Enterococcus</taxon>
    </lineage>
</organism>
<protein>
    <submittedName>
        <fullName evidence="1">Uncharacterized protein</fullName>
    </submittedName>
</protein>
<evidence type="ECO:0000313" key="2">
    <source>
        <dbReference type="Proteomes" id="UP000630615"/>
    </source>
</evidence>
<keyword evidence="2" id="KW-1185">Reference proteome</keyword>
<comment type="caution">
    <text evidence="1">The sequence shown here is derived from an EMBL/GenBank/DDBJ whole genome shotgun (WGS) entry which is preliminary data.</text>
</comment>
<evidence type="ECO:0000313" key="1">
    <source>
        <dbReference type="EMBL" id="GGD05698.1"/>
    </source>
</evidence>
<gene>
    <name evidence="1" type="ORF">GCM10011573_38920</name>
</gene>
<accession>A0ABQ1PXE5</accession>
<reference evidence="2" key="1">
    <citation type="journal article" date="2019" name="Int. J. Syst. Evol. Microbiol.">
        <title>The Global Catalogue of Microorganisms (GCM) 10K type strain sequencing project: providing services to taxonomists for standard genome sequencing and annotation.</title>
        <authorList>
            <consortium name="The Broad Institute Genomics Platform"/>
            <consortium name="The Broad Institute Genome Sequencing Center for Infectious Disease"/>
            <person name="Wu L."/>
            <person name="Ma J."/>
        </authorList>
    </citation>
    <scope>NUCLEOTIDE SEQUENCE [LARGE SCALE GENOMIC DNA]</scope>
    <source>
        <strain evidence="2">CGMCC 1.15942</strain>
    </source>
</reference>
<proteinExistence type="predicted"/>